<reference evidence="13" key="1">
    <citation type="journal article" date="2010" name="Nature">
        <title>The Amphimedon queenslandica genome and the evolution of animal complexity.</title>
        <authorList>
            <person name="Srivastava M."/>
            <person name="Simakov O."/>
            <person name="Chapman J."/>
            <person name="Fahey B."/>
            <person name="Gauthier M.E."/>
            <person name="Mitros T."/>
            <person name="Richards G.S."/>
            <person name="Conaco C."/>
            <person name="Dacre M."/>
            <person name="Hellsten U."/>
            <person name="Larroux C."/>
            <person name="Putnam N.H."/>
            <person name="Stanke M."/>
            <person name="Adamska M."/>
            <person name="Darling A."/>
            <person name="Degnan S.M."/>
            <person name="Oakley T.H."/>
            <person name="Plachetzki D.C."/>
            <person name="Zhai Y."/>
            <person name="Adamski M."/>
            <person name="Calcino A."/>
            <person name="Cummins S.F."/>
            <person name="Goodstein D.M."/>
            <person name="Harris C."/>
            <person name="Jackson D.J."/>
            <person name="Leys S.P."/>
            <person name="Shu S."/>
            <person name="Woodcroft B.J."/>
            <person name="Vervoort M."/>
            <person name="Kosik K.S."/>
            <person name="Manning G."/>
            <person name="Degnan B.M."/>
            <person name="Rokhsar D.S."/>
        </authorList>
    </citation>
    <scope>NUCLEOTIDE SEQUENCE [LARGE SCALE GENOMIC DNA]</scope>
</reference>
<dbReference type="InterPro" id="IPR002156">
    <property type="entry name" value="RNaseH_domain"/>
</dbReference>
<proteinExistence type="inferred from homology"/>
<dbReference type="SUPFAM" id="SSF55658">
    <property type="entry name" value="L9 N-domain-like"/>
    <property type="match status" value="1"/>
</dbReference>
<evidence type="ECO:0000256" key="9">
    <source>
        <dbReference type="PIRNR" id="PIRNR036852"/>
    </source>
</evidence>
<evidence type="ECO:0000256" key="4">
    <source>
        <dbReference type="ARBA" id="ARBA00022722"/>
    </source>
</evidence>
<organism evidence="12 13">
    <name type="scientific">Amphimedon queenslandica</name>
    <name type="common">Sponge</name>
    <dbReference type="NCBI Taxonomy" id="400682"/>
    <lineage>
        <taxon>Eukaryota</taxon>
        <taxon>Metazoa</taxon>
        <taxon>Porifera</taxon>
        <taxon>Demospongiae</taxon>
        <taxon>Heteroscleromorpha</taxon>
        <taxon>Haplosclerida</taxon>
        <taxon>Niphatidae</taxon>
        <taxon>Amphimedon</taxon>
    </lineage>
</organism>
<reference evidence="12" key="2">
    <citation type="submission" date="2024-06" db="UniProtKB">
        <authorList>
            <consortium name="EnsemblMetazoa"/>
        </authorList>
    </citation>
    <scope>IDENTIFICATION</scope>
</reference>
<dbReference type="FunFam" id="3.30.420.10:FF:000115">
    <property type="entry name" value="Ribonuclease H"/>
    <property type="match status" value="1"/>
</dbReference>
<name>A0AAN0IE91_AMPQE</name>
<feature type="compositionally biased region" description="Basic and acidic residues" evidence="10">
    <location>
        <begin position="252"/>
        <end position="271"/>
    </location>
</feature>
<dbReference type="InterPro" id="IPR036397">
    <property type="entry name" value="RNaseH_sf"/>
</dbReference>
<dbReference type="GO" id="GO:0003676">
    <property type="term" value="F:nucleic acid binding"/>
    <property type="evidence" value="ECO:0007669"/>
    <property type="project" value="UniProtKB-UniRule"/>
</dbReference>
<evidence type="ECO:0000256" key="5">
    <source>
        <dbReference type="ARBA" id="ARBA00022723"/>
    </source>
</evidence>
<dbReference type="GeneID" id="100633086"/>
<dbReference type="GO" id="GO:0004523">
    <property type="term" value="F:RNA-DNA hybrid ribonuclease activity"/>
    <property type="evidence" value="ECO:0007669"/>
    <property type="project" value="UniProtKB-UniRule"/>
</dbReference>
<evidence type="ECO:0000256" key="8">
    <source>
        <dbReference type="ARBA" id="ARBA00022842"/>
    </source>
</evidence>
<sequence length="271" mass="30499">MGSRDNLRTIDNQSRDISWSAHWSGPLMGMAAYYAVKRGRKTGIYHTWKDCREQVDGFSRPVFKKFPTLEEAESFITGPITRTQYHQTGRYNPYNRASRCGTSSSGYGTYPSESGSQSVAVHTSGPIPVVYSDGSCYRNGKTGARAGIGVYWEENSIWNVSERLSGKQTNQRAELLSATRAIETGIRRKMKTIEIRTDSMYTINAVTKWCHKWKLNGWKVTDGSPVQNKDEIKNILALSKQINVIWKHVKGHSGDHGNERADELARIGSEK</sequence>
<keyword evidence="6 9" id="KW-0255">Endonuclease</keyword>
<dbReference type="Pfam" id="PF00075">
    <property type="entry name" value="RNase_H"/>
    <property type="match status" value="1"/>
</dbReference>
<evidence type="ECO:0000256" key="3">
    <source>
        <dbReference type="ARBA" id="ARBA00005300"/>
    </source>
</evidence>
<evidence type="ECO:0000256" key="1">
    <source>
        <dbReference type="ARBA" id="ARBA00000077"/>
    </source>
</evidence>
<protein>
    <recommendedName>
        <fullName evidence="9">Ribonuclease H1</fullName>
        <shortName evidence="9">RNase H1</shortName>
        <ecNumber evidence="9">3.1.26.4</ecNumber>
    </recommendedName>
</protein>
<keyword evidence="5 9" id="KW-0479">Metal-binding</keyword>
<keyword evidence="4 9" id="KW-0540">Nuclease</keyword>
<dbReference type="Gene3D" id="3.40.970.10">
    <property type="entry name" value="Ribonuclease H1, N-terminal domain"/>
    <property type="match status" value="1"/>
</dbReference>
<comment type="function">
    <text evidence="9">Endonuclease that specifically degrades the RNA of RNA-DNA hybrids.</text>
</comment>
<dbReference type="FunFam" id="3.40.970.10:FF:000001">
    <property type="entry name" value="Ribonuclease H1"/>
    <property type="match status" value="1"/>
</dbReference>
<evidence type="ECO:0000256" key="2">
    <source>
        <dbReference type="ARBA" id="ARBA00001946"/>
    </source>
</evidence>
<comment type="cofactor">
    <cofactor evidence="2 9">
        <name>Mg(2+)</name>
        <dbReference type="ChEBI" id="CHEBI:18420"/>
    </cofactor>
</comment>
<dbReference type="PROSITE" id="PS50879">
    <property type="entry name" value="RNASE_H_1"/>
    <property type="match status" value="1"/>
</dbReference>
<accession>A0AAN0IE91</accession>
<dbReference type="Gene3D" id="3.30.420.10">
    <property type="entry name" value="Ribonuclease H-like superfamily/Ribonuclease H"/>
    <property type="match status" value="1"/>
</dbReference>
<comment type="catalytic activity">
    <reaction evidence="1 9">
        <text>Endonucleolytic cleavage to 5'-phosphomonoester.</text>
        <dbReference type="EC" id="3.1.26.4"/>
    </reaction>
</comment>
<evidence type="ECO:0000256" key="10">
    <source>
        <dbReference type="SAM" id="MobiDB-lite"/>
    </source>
</evidence>
<evidence type="ECO:0000259" key="11">
    <source>
        <dbReference type="PROSITE" id="PS50879"/>
    </source>
</evidence>
<dbReference type="PANTHER" id="PTHR10642:SF26">
    <property type="entry name" value="RIBONUCLEASE H1"/>
    <property type="match status" value="1"/>
</dbReference>
<dbReference type="InterPro" id="IPR017067">
    <property type="entry name" value="RNase_H1_euk"/>
</dbReference>
<dbReference type="InterPro" id="IPR011320">
    <property type="entry name" value="RNase_H1_N"/>
</dbReference>
<keyword evidence="13" id="KW-1185">Reference proteome</keyword>
<dbReference type="GO" id="GO:0000287">
    <property type="term" value="F:magnesium ion binding"/>
    <property type="evidence" value="ECO:0007669"/>
    <property type="project" value="UniProtKB-UniRule"/>
</dbReference>
<evidence type="ECO:0000256" key="7">
    <source>
        <dbReference type="ARBA" id="ARBA00022801"/>
    </source>
</evidence>
<evidence type="ECO:0000256" key="6">
    <source>
        <dbReference type="ARBA" id="ARBA00022759"/>
    </source>
</evidence>
<dbReference type="InterPro" id="IPR037056">
    <property type="entry name" value="RNase_H1_N_sf"/>
</dbReference>
<dbReference type="CDD" id="cd09280">
    <property type="entry name" value="RNase_HI_eukaryote_like"/>
    <property type="match status" value="1"/>
</dbReference>
<evidence type="ECO:0000313" key="12">
    <source>
        <dbReference type="EnsemblMetazoa" id="XP_003386709.2"/>
    </source>
</evidence>
<dbReference type="GO" id="GO:0043137">
    <property type="term" value="P:DNA replication, removal of RNA primer"/>
    <property type="evidence" value="ECO:0007669"/>
    <property type="project" value="TreeGrafter"/>
</dbReference>
<dbReference type="InterPro" id="IPR009027">
    <property type="entry name" value="Ribosomal_bL9/RNase_H1_N"/>
</dbReference>
<comment type="similarity">
    <text evidence="3 9">Belongs to the RNase H family.</text>
</comment>
<keyword evidence="7 9" id="KW-0378">Hydrolase</keyword>
<dbReference type="PANTHER" id="PTHR10642">
    <property type="entry name" value="RIBONUCLEASE H1"/>
    <property type="match status" value="1"/>
</dbReference>
<dbReference type="Proteomes" id="UP000007879">
    <property type="component" value="Unassembled WGS sequence"/>
</dbReference>
<dbReference type="EC" id="3.1.26.4" evidence="9"/>
<dbReference type="InterPro" id="IPR050092">
    <property type="entry name" value="RNase_H"/>
</dbReference>
<dbReference type="KEGG" id="aqu:100633086"/>
<feature type="domain" description="RNase H type-1" evidence="11">
    <location>
        <begin position="124"/>
        <end position="270"/>
    </location>
</feature>
<dbReference type="Pfam" id="PF01693">
    <property type="entry name" value="Cauli_VI"/>
    <property type="match status" value="1"/>
</dbReference>
<evidence type="ECO:0000313" key="13">
    <source>
        <dbReference type="Proteomes" id="UP000007879"/>
    </source>
</evidence>
<dbReference type="SUPFAM" id="SSF53098">
    <property type="entry name" value="Ribonuclease H-like"/>
    <property type="match status" value="1"/>
</dbReference>
<dbReference type="EnsemblMetazoa" id="XM_003386661.3">
    <property type="protein sequence ID" value="XP_003386709.2"/>
    <property type="gene ID" value="LOC100633086"/>
</dbReference>
<dbReference type="RefSeq" id="XP_003386709.2">
    <property type="nucleotide sequence ID" value="XM_003386661.3"/>
</dbReference>
<dbReference type="AlphaFoldDB" id="A0AAN0IE91"/>
<dbReference type="InterPro" id="IPR012337">
    <property type="entry name" value="RNaseH-like_sf"/>
</dbReference>
<feature type="region of interest" description="Disordered" evidence="10">
    <location>
        <begin position="250"/>
        <end position="271"/>
    </location>
</feature>
<keyword evidence="8 9" id="KW-0460">Magnesium</keyword>
<dbReference type="PIRSF" id="PIRSF036852">
    <property type="entry name" value="Ribonuclease_H1_euk"/>
    <property type="match status" value="1"/>
</dbReference>